<keyword evidence="1" id="KW-0479">Metal-binding</keyword>
<feature type="compositionally biased region" description="Polar residues" evidence="5">
    <location>
        <begin position="491"/>
        <end position="506"/>
    </location>
</feature>
<evidence type="ECO:0000259" key="6">
    <source>
        <dbReference type="PROSITE" id="PS50089"/>
    </source>
</evidence>
<dbReference type="SUPFAM" id="SSF57850">
    <property type="entry name" value="RING/U-box"/>
    <property type="match status" value="1"/>
</dbReference>
<evidence type="ECO:0000256" key="4">
    <source>
        <dbReference type="PROSITE-ProRule" id="PRU00175"/>
    </source>
</evidence>
<dbReference type="InterPro" id="IPR017907">
    <property type="entry name" value="Znf_RING_CS"/>
</dbReference>
<dbReference type="InterPro" id="IPR001841">
    <property type="entry name" value="Znf_RING"/>
</dbReference>
<evidence type="ECO:0000256" key="2">
    <source>
        <dbReference type="ARBA" id="ARBA00022771"/>
    </source>
</evidence>
<feature type="region of interest" description="Disordered" evidence="5">
    <location>
        <begin position="438"/>
        <end position="467"/>
    </location>
</feature>
<gene>
    <name evidence="7" type="ORF">INT45_006945</name>
</gene>
<feature type="compositionally biased region" description="Basic residues" evidence="5">
    <location>
        <begin position="18"/>
        <end position="27"/>
    </location>
</feature>
<keyword evidence="8" id="KW-1185">Reference proteome</keyword>
<dbReference type="SMART" id="SM00184">
    <property type="entry name" value="RING"/>
    <property type="match status" value="1"/>
</dbReference>
<feature type="domain" description="RING-type" evidence="6">
    <location>
        <begin position="273"/>
        <end position="311"/>
    </location>
</feature>
<name>A0A8H7S3Y7_9FUNG</name>
<feature type="region of interest" description="Disordered" evidence="5">
    <location>
        <begin position="18"/>
        <end position="39"/>
    </location>
</feature>
<feature type="compositionally biased region" description="Basic and acidic residues" evidence="5">
    <location>
        <begin position="448"/>
        <end position="459"/>
    </location>
</feature>
<keyword evidence="3" id="KW-0862">Zinc</keyword>
<organism evidence="7 8">
    <name type="scientific">Circinella minor</name>
    <dbReference type="NCBI Taxonomy" id="1195481"/>
    <lineage>
        <taxon>Eukaryota</taxon>
        <taxon>Fungi</taxon>
        <taxon>Fungi incertae sedis</taxon>
        <taxon>Mucoromycota</taxon>
        <taxon>Mucoromycotina</taxon>
        <taxon>Mucoromycetes</taxon>
        <taxon>Mucorales</taxon>
        <taxon>Lichtheimiaceae</taxon>
        <taxon>Circinella</taxon>
    </lineage>
</organism>
<dbReference type="Gene3D" id="3.30.40.10">
    <property type="entry name" value="Zinc/RING finger domain, C3HC4 (zinc finger)"/>
    <property type="match status" value="1"/>
</dbReference>
<dbReference type="InterPro" id="IPR013083">
    <property type="entry name" value="Znf_RING/FYVE/PHD"/>
</dbReference>
<evidence type="ECO:0000313" key="7">
    <source>
        <dbReference type="EMBL" id="KAG2222266.1"/>
    </source>
</evidence>
<dbReference type="OrthoDB" id="2358609at2759"/>
<dbReference type="EMBL" id="JAEPRB010000087">
    <property type="protein sequence ID" value="KAG2222266.1"/>
    <property type="molecule type" value="Genomic_DNA"/>
</dbReference>
<evidence type="ECO:0000256" key="3">
    <source>
        <dbReference type="ARBA" id="ARBA00022833"/>
    </source>
</evidence>
<evidence type="ECO:0000256" key="1">
    <source>
        <dbReference type="ARBA" id="ARBA00022723"/>
    </source>
</evidence>
<dbReference type="Proteomes" id="UP000646827">
    <property type="component" value="Unassembled WGS sequence"/>
</dbReference>
<protein>
    <recommendedName>
        <fullName evidence="6">RING-type domain-containing protein</fullName>
    </recommendedName>
</protein>
<evidence type="ECO:0000313" key="8">
    <source>
        <dbReference type="Proteomes" id="UP000646827"/>
    </source>
</evidence>
<proteinExistence type="predicted"/>
<dbReference type="GO" id="GO:0008270">
    <property type="term" value="F:zinc ion binding"/>
    <property type="evidence" value="ECO:0007669"/>
    <property type="project" value="UniProtKB-KW"/>
</dbReference>
<dbReference type="PROSITE" id="PS50089">
    <property type="entry name" value="ZF_RING_2"/>
    <property type="match status" value="1"/>
</dbReference>
<reference evidence="7 8" key="1">
    <citation type="submission" date="2020-12" db="EMBL/GenBank/DDBJ databases">
        <title>Metabolic potential, ecology and presence of endohyphal bacteria is reflected in genomic diversity of Mucoromycotina.</title>
        <authorList>
            <person name="Muszewska A."/>
            <person name="Okrasinska A."/>
            <person name="Steczkiewicz K."/>
            <person name="Drgas O."/>
            <person name="Orlowska M."/>
            <person name="Perlinska-Lenart U."/>
            <person name="Aleksandrzak-Piekarczyk T."/>
            <person name="Szatraj K."/>
            <person name="Zielenkiewicz U."/>
            <person name="Pilsyk S."/>
            <person name="Malc E."/>
            <person name="Mieczkowski P."/>
            <person name="Kruszewska J.S."/>
            <person name="Biernat P."/>
            <person name="Pawlowska J."/>
        </authorList>
    </citation>
    <scope>NUCLEOTIDE SEQUENCE [LARGE SCALE GENOMIC DNA]</scope>
    <source>
        <strain evidence="7 8">CBS 142.35</strain>
    </source>
</reference>
<accession>A0A8H7S3Y7</accession>
<dbReference type="InterPro" id="IPR018957">
    <property type="entry name" value="Znf_C3HC4_RING-type"/>
</dbReference>
<dbReference type="AlphaFoldDB" id="A0A8H7S3Y7"/>
<evidence type="ECO:0000256" key="5">
    <source>
        <dbReference type="SAM" id="MobiDB-lite"/>
    </source>
</evidence>
<sequence length="563" mass="66651">MPRFWTRVLHSFRHNNKKRHSTFKHSHSPVDHTSNNSNEATTTDLSFDSSLSTCLTESKIYQDDLVKLDMLEHALQNNIDAFFCTWNEELERIYEKCRWALDSLTCSIQELSYEICNITSPFQNPDQQSLSDVHQFISEYLKKWKVQHQRNDENNYNNNNSTKELLLKRMKFSFDLYLESLQSKGLAIKDPRLSHCIQQICQWEHDFFLFKQYFQSQMTILWNTILNQDTIQRLLQTRWKRRYNQCINITQTLEDRMKTLLEQSSPAREDFICAICLSVLSEPVTITSCLHTFCRPCIQHFYCTCTLSSCPSTCHKASRRQRPEQYYEFSNTSTTLKGKHHQQQQKRLLSRRIYSTYFPHKRHSSILYSKKKQKLLACQCYPSDELEDTFPLPTKPHTCPLCRSLFTLKNCIINVALDNFISLYFSYEEKVDDDNVNNNMTTTKRKTMTFDRSHGDKSGEQQQNQKGRRSVIYNAIHQPFLWLSSPPSSLNRQQQSTTRNSTHLLASSSSQQNENNNITNESILRSRQHQQRTTVDTRLESFEEYDNVNRDLHNLARRSSWWF</sequence>
<dbReference type="PROSITE" id="PS00518">
    <property type="entry name" value="ZF_RING_1"/>
    <property type="match status" value="1"/>
</dbReference>
<keyword evidence="2 4" id="KW-0863">Zinc-finger</keyword>
<feature type="region of interest" description="Disordered" evidence="5">
    <location>
        <begin position="484"/>
        <end position="515"/>
    </location>
</feature>
<comment type="caution">
    <text evidence="7">The sequence shown here is derived from an EMBL/GenBank/DDBJ whole genome shotgun (WGS) entry which is preliminary data.</text>
</comment>
<dbReference type="Pfam" id="PF00097">
    <property type="entry name" value="zf-C3HC4"/>
    <property type="match status" value="1"/>
</dbReference>